<dbReference type="AlphaFoldDB" id="K5VU10"/>
<accession>K5VU10</accession>
<dbReference type="OrthoDB" id="2678679at2759"/>
<dbReference type="RefSeq" id="XP_007401253.1">
    <property type="nucleotide sequence ID" value="XM_007401191.1"/>
</dbReference>
<gene>
    <name evidence="2" type="ORF">PHACADRAFT_264561</name>
</gene>
<sequence length="519" mass="58291">MQYKAVEKTKNTVQDLDALNRDLSNRIPETALEREVLETSPTVEEEKLNFFPEEVPQDVKHLLDCKTYQIPVVLVVSRDYLLLPFNLPEDCGICVLGFYKIVEVERTALVQSEDDEERTVRVTWHFKLRWVPGGENAPEDQQPTYPWWQNSAALPAAEMDEPSPHSLLPMHLRSEFDKPSFEATVASELVIKKGWHCVQCGRLNVQRLLCFQKCETCQAGNDMIPVDAQYVRDPHKMTPDATPLDRYPETVTVNVLGGEKGGLRTFVYAIGDSVEIKHVFTCNRTKMQQAADRLFLDFQMEVPMTWQGAKTKVATGPYFTCLVGVGHEGHPPSIGWTSIPPSVKLAREVIETWATKHAAEENFRIDQLTILGWHKTGSRKGTALPNRGRTIAMLCLGSDIELNITPKHGFPVSTRSISKQPERVSARQAITKAAESEDEFSAVFDGPLSSSEDEALSTRRAASTRAMTERKPTESMFVILVHGDMLLLSGDEFEYTLHRTGMSMLLIGTQYAKGIIRNG</sequence>
<keyword evidence="3" id="KW-1185">Reference proteome</keyword>
<dbReference type="InParanoid" id="K5VU10"/>
<proteinExistence type="predicted"/>
<feature type="region of interest" description="Disordered" evidence="1">
    <location>
        <begin position="444"/>
        <end position="468"/>
    </location>
</feature>
<dbReference type="HOGENOM" id="CLU_524873_0_0_1"/>
<dbReference type="GeneID" id="18918853"/>
<dbReference type="KEGG" id="pco:PHACADRAFT_264561"/>
<dbReference type="EMBL" id="JH930479">
    <property type="protein sequence ID" value="EKM50059.1"/>
    <property type="molecule type" value="Genomic_DNA"/>
</dbReference>
<evidence type="ECO:0000313" key="3">
    <source>
        <dbReference type="Proteomes" id="UP000008370"/>
    </source>
</evidence>
<name>K5VU10_PHACS</name>
<evidence type="ECO:0000256" key="1">
    <source>
        <dbReference type="SAM" id="MobiDB-lite"/>
    </source>
</evidence>
<organism evidence="2 3">
    <name type="scientific">Phanerochaete carnosa (strain HHB-10118-sp)</name>
    <name type="common">White-rot fungus</name>
    <name type="synonym">Peniophora carnosa</name>
    <dbReference type="NCBI Taxonomy" id="650164"/>
    <lineage>
        <taxon>Eukaryota</taxon>
        <taxon>Fungi</taxon>
        <taxon>Dikarya</taxon>
        <taxon>Basidiomycota</taxon>
        <taxon>Agaricomycotina</taxon>
        <taxon>Agaricomycetes</taxon>
        <taxon>Polyporales</taxon>
        <taxon>Phanerochaetaceae</taxon>
        <taxon>Phanerochaete</taxon>
    </lineage>
</organism>
<dbReference type="Proteomes" id="UP000008370">
    <property type="component" value="Unassembled WGS sequence"/>
</dbReference>
<reference evidence="2 3" key="1">
    <citation type="journal article" date="2012" name="BMC Genomics">
        <title>Comparative genomics of the white-rot fungi, Phanerochaete carnosa and P. chrysosporium, to elucidate the genetic basis of the distinct wood types they colonize.</title>
        <authorList>
            <person name="Suzuki H."/>
            <person name="MacDonald J."/>
            <person name="Syed K."/>
            <person name="Salamov A."/>
            <person name="Hori C."/>
            <person name="Aerts A."/>
            <person name="Henrissat B."/>
            <person name="Wiebenga A."/>
            <person name="vanKuyk P.A."/>
            <person name="Barry K."/>
            <person name="Lindquist E."/>
            <person name="LaButti K."/>
            <person name="Lapidus A."/>
            <person name="Lucas S."/>
            <person name="Coutinho P."/>
            <person name="Gong Y."/>
            <person name="Samejima M."/>
            <person name="Mahadevan R."/>
            <person name="Abou-Zaid M."/>
            <person name="de Vries R.P."/>
            <person name="Igarashi K."/>
            <person name="Yadav J.S."/>
            <person name="Grigoriev I.V."/>
            <person name="Master E.R."/>
        </authorList>
    </citation>
    <scope>NUCLEOTIDE SEQUENCE [LARGE SCALE GENOMIC DNA]</scope>
    <source>
        <strain evidence="2 3">HHB-10118-sp</strain>
    </source>
</reference>
<evidence type="ECO:0000313" key="2">
    <source>
        <dbReference type="EMBL" id="EKM50059.1"/>
    </source>
</evidence>
<protein>
    <submittedName>
        <fullName evidence="2">Uncharacterized protein</fullName>
    </submittedName>
</protein>